<evidence type="ECO:0000256" key="3">
    <source>
        <dbReference type="ARBA" id="ARBA00022737"/>
    </source>
</evidence>
<feature type="compositionally biased region" description="Basic and acidic residues" evidence="10">
    <location>
        <begin position="411"/>
        <end position="422"/>
    </location>
</feature>
<dbReference type="GO" id="GO:0008270">
    <property type="term" value="F:zinc ion binding"/>
    <property type="evidence" value="ECO:0007669"/>
    <property type="project" value="UniProtKB-KW"/>
</dbReference>
<dbReference type="SUPFAM" id="SSF52113">
    <property type="entry name" value="BRCT domain"/>
    <property type="match status" value="2"/>
</dbReference>
<keyword evidence="4" id="KW-0227">DNA damage</keyword>
<evidence type="ECO:0000259" key="11">
    <source>
        <dbReference type="PROSITE" id="PS50089"/>
    </source>
</evidence>
<dbReference type="SMART" id="SM00292">
    <property type="entry name" value="BRCT"/>
    <property type="match status" value="2"/>
</dbReference>
<dbReference type="PROSITE" id="PS00518">
    <property type="entry name" value="ZF_RING_1"/>
    <property type="match status" value="1"/>
</dbReference>
<feature type="compositionally biased region" description="Polar residues" evidence="10">
    <location>
        <begin position="401"/>
        <end position="410"/>
    </location>
</feature>
<feature type="domain" description="BRCT" evidence="12">
    <location>
        <begin position="522"/>
        <end position="573"/>
    </location>
</feature>
<dbReference type="InterPro" id="IPR036420">
    <property type="entry name" value="BRCT_dom_sf"/>
</dbReference>
<dbReference type="EMBL" id="QUTH01002324">
    <property type="protein sequence ID" value="RHZ26613.1"/>
    <property type="molecule type" value="Genomic_DNA"/>
</dbReference>
<dbReference type="GO" id="GO:0045944">
    <property type="term" value="P:positive regulation of transcription by RNA polymerase II"/>
    <property type="evidence" value="ECO:0007669"/>
    <property type="project" value="TreeGrafter"/>
</dbReference>
<dbReference type="InterPro" id="IPR013083">
    <property type="entry name" value="Znf_RING/FYVE/PHD"/>
</dbReference>
<organism evidence="13 14">
    <name type="scientific">Aphanomyces astaci</name>
    <name type="common">Crayfish plague agent</name>
    <dbReference type="NCBI Taxonomy" id="112090"/>
    <lineage>
        <taxon>Eukaryota</taxon>
        <taxon>Sar</taxon>
        <taxon>Stramenopiles</taxon>
        <taxon>Oomycota</taxon>
        <taxon>Saprolegniomycetes</taxon>
        <taxon>Saprolegniales</taxon>
        <taxon>Verrucalvaceae</taxon>
        <taxon>Aphanomyces</taxon>
    </lineage>
</organism>
<keyword evidence="7" id="KW-0234">DNA repair</keyword>
<keyword evidence="3" id="KW-0677">Repeat</keyword>
<evidence type="ECO:0000313" key="13">
    <source>
        <dbReference type="EMBL" id="RHZ26613.1"/>
    </source>
</evidence>
<dbReference type="PANTHER" id="PTHR13763:SF0">
    <property type="entry name" value="BREAST CANCER TYPE 1 SUSCEPTIBILITY PROTEIN"/>
    <property type="match status" value="1"/>
</dbReference>
<dbReference type="InterPro" id="IPR017907">
    <property type="entry name" value="Znf_RING_CS"/>
</dbReference>
<evidence type="ECO:0000313" key="14">
    <source>
        <dbReference type="Proteomes" id="UP000285430"/>
    </source>
</evidence>
<sequence>MEETTTTMTVGVTKALTSFSMQLRCPICLESVTVPYSLPCNHCFCEPCIGMALTYAPKCPVCKASAKKRHLRLDESVQRIQNALQVLLARASVQGRDEDKVTTTVALRDPTDAASDNPRTANPRVQRVRVASTKLSTAPIVNPLRLQRTPIRGDLPRYKSPTNHLRRRLSQKENVPTTAHENTPHNTNPVSPPHHKKNSDEVTTLKKHFPLVEPTKDMNPSSTTVDVCFSRTYSDSIVPCTQESYPPIVDLTSSVHTTPPQKHRSHDHVDDASSSSVQGITAASLQSKLAVFKPGDVVQVMARTWPGINKLGGTAWISTCNPGTVLYLGLVSPFSEAIASWSCNIYFMFVDDDTYSVRYVLGGREHNVHAQYISIFQDLAQEATPVRGGTKRRASSPLLHTPSSPFSSPTRQHDDETRDNAPRHYRTASNPSRKKPKPSISFPDAHAPPRVSADEPMVLLCSGLTHDEKLAVEECAVHVLDATIVHDWTPQVTHIIVQCQHLSASKLKLRMPPSPSVHAVPVASSTKHVKRWVKIRSLKFLKALVSGRWIVGPAWIKECLQQRTHVDEQAYEVHGLMKAHNLLDVARKARKLRETHLARRGMESAASVGTGLFSKLIFYVHGQFASPLPPKAEISALVRLGGGKVSTSWTDVEGMAAKDPSLPIVIVMEHASDASSFVHPAASSVSPSSMACVGYEWVLDCISECTVKSFDCK</sequence>
<evidence type="ECO:0000256" key="2">
    <source>
        <dbReference type="ARBA" id="ARBA00022723"/>
    </source>
</evidence>
<feature type="compositionally biased region" description="Polar residues" evidence="10">
    <location>
        <begin position="172"/>
        <end position="189"/>
    </location>
</feature>
<dbReference type="SMART" id="SM00184">
    <property type="entry name" value="RING"/>
    <property type="match status" value="1"/>
</dbReference>
<dbReference type="InterPro" id="IPR001841">
    <property type="entry name" value="Znf_RING"/>
</dbReference>
<dbReference type="GO" id="GO:0004842">
    <property type="term" value="F:ubiquitin-protein transferase activity"/>
    <property type="evidence" value="ECO:0007669"/>
    <property type="project" value="TreeGrafter"/>
</dbReference>
<keyword evidence="6" id="KW-0862">Zinc</keyword>
<dbReference type="Gene3D" id="3.30.40.10">
    <property type="entry name" value="Zinc/RING finger domain, C3HC4 (zinc finger)"/>
    <property type="match status" value="1"/>
</dbReference>
<evidence type="ECO:0000256" key="9">
    <source>
        <dbReference type="PROSITE-ProRule" id="PRU00175"/>
    </source>
</evidence>
<comment type="caution">
    <text evidence="13">The sequence shown here is derived from an EMBL/GenBank/DDBJ whole genome shotgun (WGS) entry which is preliminary data.</text>
</comment>
<protein>
    <recommendedName>
        <fullName evidence="15">RING-type E3 ubiquitin transferase BRCA1</fullName>
    </recommendedName>
</protein>
<evidence type="ECO:0000256" key="7">
    <source>
        <dbReference type="ARBA" id="ARBA00023204"/>
    </source>
</evidence>
<evidence type="ECO:0000256" key="6">
    <source>
        <dbReference type="ARBA" id="ARBA00022833"/>
    </source>
</evidence>
<dbReference type="Gene3D" id="3.40.50.10190">
    <property type="entry name" value="BRCT domain"/>
    <property type="match status" value="2"/>
</dbReference>
<keyword evidence="5 9" id="KW-0863">Zinc-finger</keyword>
<evidence type="ECO:0000256" key="8">
    <source>
        <dbReference type="ARBA" id="ARBA00023242"/>
    </source>
</evidence>
<dbReference type="Pfam" id="PF13923">
    <property type="entry name" value="zf-C3HC4_2"/>
    <property type="match status" value="1"/>
</dbReference>
<name>A0A3R7BEL9_APHAT</name>
<dbReference type="PANTHER" id="PTHR13763">
    <property type="entry name" value="BREAST CANCER TYPE 1 SUSCEPTIBILITY PROTEIN BRCA1"/>
    <property type="match status" value="1"/>
</dbReference>
<dbReference type="VEuPathDB" id="FungiDB:H257_06038"/>
<evidence type="ECO:0000256" key="5">
    <source>
        <dbReference type="ARBA" id="ARBA00022771"/>
    </source>
</evidence>
<evidence type="ECO:0008006" key="15">
    <source>
        <dbReference type="Google" id="ProtNLM"/>
    </source>
</evidence>
<dbReference type="PROSITE" id="PS50172">
    <property type="entry name" value="BRCT"/>
    <property type="match status" value="2"/>
</dbReference>
<feature type="domain" description="RING-type" evidence="11">
    <location>
        <begin position="25"/>
        <end position="63"/>
    </location>
</feature>
<dbReference type="PROSITE" id="PS50089">
    <property type="entry name" value="ZF_RING_2"/>
    <property type="match status" value="1"/>
</dbReference>
<gene>
    <name evidence="13" type="ORF">DYB37_003670</name>
</gene>
<dbReference type="Pfam" id="PF16589">
    <property type="entry name" value="BRCT_2"/>
    <property type="match status" value="1"/>
</dbReference>
<dbReference type="InterPro" id="IPR031099">
    <property type="entry name" value="BRCA1-associated"/>
</dbReference>
<dbReference type="InterPro" id="IPR001357">
    <property type="entry name" value="BRCT_dom"/>
</dbReference>
<evidence type="ECO:0000256" key="1">
    <source>
        <dbReference type="ARBA" id="ARBA00004123"/>
    </source>
</evidence>
<dbReference type="GO" id="GO:0005634">
    <property type="term" value="C:nucleus"/>
    <property type="evidence" value="ECO:0007669"/>
    <property type="project" value="UniProtKB-SubCell"/>
</dbReference>
<reference evidence="13 14" key="1">
    <citation type="submission" date="2018-08" db="EMBL/GenBank/DDBJ databases">
        <title>Aphanomyces genome sequencing and annotation.</title>
        <authorList>
            <person name="Minardi D."/>
            <person name="Oidtmann B."/>
            <person name="Van Der Giezen M."/>
            <person name="Studholme D.J."/>
        </authorList>
    </citation>
    <scope>NUCLEOTIDE SEQUENCE [LARGE SCALE GENOMIC DNA]</scope>
    <source>
        <strain evidence="13 14">Da</strain>
    </source>
</reference>
<accession>A0A3R7BEL9</accession>
<dbReference type="Proteomes" id="UP000285430">
    <property type="component" value="Unassembled WGS sequence"/>
</dbReference>
<feature type="domain" description="BRCT" evidence="12">
    <location>
        <begin position="608"/>
        <end position="702"/>
    </location>
</feature>
<comment type="subcellular location">
    <subcellularLocation>
        <location evidence="1">Nucleus</location>
    </subcellularLocation>
</comment>
<proteinExistence type="predicted"/>
<evidence type="ECO:0000256" key="4">
    <source>
        <dbReference type="ARBA" id="ARBA00022763"/>
    </source>
</evidence>
<dbReference type="GO" id="GO:0000724">
    <property type="term" value="P:double-strand break repair via homologous recombination"/>
    <property type="evidence" value="ECO:0007669"/>
    <property type="project" value="TreeGrafter"/>
</dbReference>
<feature type="region of interest" description="Disordered" evidence="10">
    <location>
        <begin position="152"/>
        <end position="200"/>
    </location>
</feature>
<keyword evidence="2" id="KW-0479">Metal-binding</keyword>
<keyword evidence="8" id="KW-0539">Nucleus</keyword>
<evidence type="ECO:0000256" key="10">
    <source>
        <dbReference type="SAM" id="MobiDB-lite"/>
    </source>
</evidence>
<evidence type="ECO:0000259" key="12">
    <source>
        <dbReference type="PROSITE" id="PS50172"/>
    </source>
</evidence>
<feature type="region of interest" description="Disordered" evidence="10">
    <location>
        <begin position="386"/>
        <end position="448"/>
    </location>
</feature>
<dbReference type="AlphaFoldDB" id="A0A3R7BEL9"/>
<dbReference type="SUPFAM" id="SSF57850">
    <property type="entry name" value="RING/U-box"/>
    <property type="match status" value="1"/>
</dbReference>